<dbReference type="SMART" id="SM00220">
    <property type="entry name" value="S_TKc"/>
    <property type="match status" value="1"/>
</dbReference>
<dbReference type="InterPro" id="IPR017441">
    <property type="entry name" value="Protein_kinase_ATP_BS"/>
</dbReference>
<dbReference type="eggNOG" id="KOG0032">
    <property type="taxonomic scope" value="Eukaryota"/>
</dbReference>
<dbReference type="PROSITE" id="PS00108">
    <property type="entry name" value="PROTEIN_KINASE_ST"/>
    <property type="match status" value="1"/>
</dbReference>
<dbReference type="Gene3D" id="1.10.510.10">
    <property type="entry name" value="Transferase(Phosphotransferase) domain 1"/>
    <property type="match status" value="1"/>
</dbReference>
<evidence type="ECO:0000256" key="9">
    <source>
        <dbReference type="ARBA" id="ARBA00022679"/>
    </source>
</evidence>
<evidence type="ECO:0000256" key="20">
    <source>
        <dbReference type="ARBA" id="ARBA00023139"/>
    </source>
</evidence>
<dbReference type="EC" id="2.7.11.1" evidence="5"/>
<dbReference type="GO" id="GO:0005524">
    <property type="term" value="F:ATP binding"/>
    <property type="evidence" value="ECO:0007669"/>
    <property type="project" value="UniProtKB-UniRule"/>
</dbReference>
<dbReference type="Gene3D" id="3.30.200.20">
    <property type="entry name" value="Phosphorylase Kinase, domain 1"/>
    <property type="match status" value="1"/>
</dbReference>
<keyword evidence="12" id="KW-0677">Repeat</keyword>
<comment type="similarity">
    <text evidence="23">Belongs to the protein kinase superfamily. Ser/Thr protein kinase family. CDPK subfamily.</text>
</comment>
<dbReference type="CDD" id="cd00051">
    <property type="entry name" value="EFh"/>
    <property type="match status" value="1"/>
</dbReference>
<evidence type="ECO:0000256" key="10">
    <source>
        <dbReference type="ARBA" id="ARBA00022707"/>
    </source>
</evidence>
<keyword evidence="8" id="KW-0723">Serine/threonine-protein kinase</keyword>
<keyword evidence="16 28" id="KW-0067">ATP-binding</keyword>
<evidence type="ECO:0000256" key="5">
    <source>
        <dbReference type="ARBA" id="ARBA00012513"/>
    </source>
</evidence>
<feature type="compositionally biased region" description="Polar residues" evidence="29">
    <location>
        <begin position="1"/>
        <end position="11"/>
    </location>
</feature>
<proteinExistence type="inferred from homology"/>
<dbReference type="GO" id="GO:0004674">
    <property type="term" value="F:protein serine/threonine kinase activity"/>
    <property type="evidence" value="ECO:0007669"/>
    <property type="project" value="UniProtKB-KW"/>
</dbReference>
<feature type="domain" description="EF-hand" evidence="31">
    <location>
        <begin position="452"/>
        <end position="481"/>
    </location>
</feature>
<sequence length="521" mass="60442">MGQCASKQPDSPTREDISQPQMPGGFQFPDESGHQQESQENGQEQQQQIKKTNIQDVIVSQAHFVQQNQGTVTHDYMILSPPLGKGAYGEVRKAIHKASGQLRAIKIIKINEVSQEDKQNLENEIDILRNLDHPNIIKIFEFYKDSNYYYIVSELCTGGELFDKIIEEKSFDEFKACNIIKQVLQAVNYCHSNKIVHRDLKPENLLYDNDTPSQTLKVIDFGTSRYYDPENKLTQRLGTPYYIAPEVLKKEYNEKCDIWSCGVILYILLCGYPPFASKVDSEILEKVKLGEYNFNKPEWRHVSQDAKNLINNMLQYNPQQRYSARQCLQDKWFTRYSNEPEVKLSELQQCLFNMKTFRSSQKLQEAAYMFLVNYVSTKEEKDQLLKTFKQLDTDGDGMLSQQELLNGYKKIMSAVKAEEEVKKIMDQVDKNKSGKIDYSEFVMATCNRQNMLSKEKLQMAFKMFDKDNNGSLTVDEIRKLFNSHIQDDEVIKDIIKEVDKNQDGQISFAEFRDMMLNLTGN</sequence>
<feature type="domain" description="EF-hand" evidence="31">
    <location>
        <begin position="416"/>
        <end position="451"/>
    </location>
</feature>
<dbReference type="InterPro" id="IPR011992">
    <property type="entry name" value="EF-hand-dom_pair"/>
</dbReference>
<dbReference type="InterPro" id="IPR008271">
    <property type="entry name" value="Ser/Thr_kinase_AS"/>
</dbReference>
<dbReference type="PANTHER" id="PTHR24349">
    <property type="entry name" value="SERINE/THREONINE-PROTEIN KINASE"/>
    <property type="match status" value="1"/>
</dbReference>
<evidence type="ECO:0000256" key="27">
    <source>
        <dbReference type="ARBA" id="ARBA00068067"/>
    </source>
</evidence>
<evidence type="ECO:0000256" key="4">
    <source>
        <dbReference type="ARBA" id="ARBA00004425"/>
    </source>
</evidence>
<keyword evidence="18" id="KW-0472">Membrane</keyword>
<keyword evidence="7" id="KW-1032">Host cell membrane</keyword>
<feature type="region of interest" description="Disordered" evidence="29">
    <location>
        <begin position="1"/>
        <end position="49"/>
    </location>
</feature>
<dbReference type="HOGENOM" id="CLU_000288_37_4_1"/>
<keyword evidence="18" id="KW-1043">Host membrane</keyword>
<evidence type="ECO:0000256" key="23">
    <source>
        <dbReference type="ARBA" id="ARBA00024334"/>
    </source>
</evidence>
<dbReference type="PROSITE" id="PS50222">
    <property type="entry name" value="EF_HAND_2"/>
    <property type="match status" value="4"/>
</dbReference>
<dbReference type="InterPro" id="IPR002048">
    <property type="entry name" value="EF_hand_dom"/>
</dbReference>
<evidence type="ECO:0000256" key="1">
    <source>
        <dbReference type="ARBA" id="ARBA00001946"/>
    </source>
</evidence>
<gene>
    <name evidence="32" type="ORF">TTHERM_01075630</name>
</gene>
<feature type="compositionally biased region" description="Low complexity" evidence="29">
    <location>
        <begin position="35"/>
        <end position="49"/>
    </location>
</feature>
<evidence type="ECO:0000256" key="25">
    <source>
        <dbReference type="ARBA" id="ARBA00048679"/>
    </source>
</evidence>
<dbReference type="InParanoid" id="Q22C77"/>
<keyword evidence="13 28" id="KW-0547">Nucleotide-binding</keyword>
<evidence type="ECO:0000256" key="6">
    <source>
        <dbReference type="ARBA" id="ARBA00022475"/>
    </source>
</evidence>
<evidence type="ECO:0000256" key="28">
    <source>
        <dbReference type="PROSITE-ProRule" id="PRU10141"/>
    </source>
</evidence>
<keyword evidence="6" id="KW-1003">Cell membrane</keyword>
<dbReference type="CDD" id="cd05117">
    <property type="entry name" value="STKc_CAMK"/>
    <property type="match status" value="1"/>
</dbReference>
<dbReference type="InterPro" id="IPR000719">
    <property type="entry name" value="Prot_kinase_dom"/>
</dbReference>
<reference evidence="33" key="1">
    <citation type="journal article" date="2006" name="PLoS Biol.">
        <title>Macronuclear genome sequence of the ciliate Tetrahymena thermophila, a model eukaryote.</title>
        <authorList>
            <person name="Eisen J.A."/>
            <person name="Coyne R.S."/>
            <person name="Wu M."/>
            <person name="Wu D."/>
            <person name="Thiagarajan M."/>
            <person name="Wortman J.R."/>
            <person name="Badger J.H."/>
            <person name="Ren Q."/>
            <person name="Amedeo P."/>
            <person name="Jones K.M."/>
            <person name="Tallon L.J."/>
            <person name="Delcher A.L."/>
            <person name="Salzberg S.L."/>
            <person name="Silva J.C."/>
            <person name="Haas B.J."/>
            <person name="Majoros W.H."/>
            <person name="Farzad M."/>
            <person name="Carlton J.M."/>
            <person name="Smith R.K. Jr."/>
            <person name="Garg J."/>
            <person name="Pearlman R.E."/>
            <person name="Karrer K.M."/>
            <person name="Sun L."/>
            <person name="Manning G."/>
            <person name="Elde N.C."/>
            <person name="Turkewitz A.P."/>
            <person name="Asai D.J."/>
            <person name="Wilkes D.E."/>
            <person name="Wang Y."/>
            <person name="Cai H."/>
            <person name="Collins K."/>
            <person name="Stewart B.A."/>
            <person name="Lee S.R."/>
            <person name="Wilamowska K."/>
            <person name="Weinberg Z."/>
            <person name="Ruzzo W.L."/>
            <person name="Wloga D."/>
            <person name="Gaertig J."/>
            <person name="Frankel J."/>
            <person name="Tsao C.-C."/>
            <person name="Gorovsky M.A."/>
            <person name="Keeling P.J."/>
            <person name="Waller R.F."/>
            <person name="Patron N.J."/>
            <person name="Cherry J.M."/>
            <person name="Stover N.A."/>
            <person name="Krieger C.J."/>
            <person name="del Toro C."/>
            <person name="Ryder H.F."/>
            <person name="Williamson S.C."/>
            <person name="Barbeau R.A."/>
            <person name="Hamilton E.P."/>
            <person name="Orias E."/>
        </authorList>
    </citation>
    <scope>NUCLEOTIDE SEQUENCE [LARGE SCALE GENOMIC DNA]</scope>
    <source>
        <strain evidence="33">SB210</strain>
    </source>
</reference>
<dbReference type="GeneID" id="7834207"/>
<keyword evidence="19" id="KW-0969">Cilium</keyword>
<dbReference type="SMART" id="SM00054">
    <property type="entry name" value="EFh"/>
    <property type="match status" value="4"/>
</dbReference>
<comment type="cofactor">
    <cofactor evidence="1">
        <name>Mg(2+)</name>
        <dbReference type="ChEBI" id="CHEBI:18420"/>
    </cofactor>
</comment>
<dbReference type="GO" id="GO:0020005">
    <property type="term" value="C:symbiont-containing vacuole membrane"/>
    <property type="evidence" value="ECO:0007669"/>
    <property type="project" value="UniProtKB-SubCell"/>
</dbReference>
<evidence type="ECO:0000256" key="19">
    <source>
        <dbReference type="ARBA" id="ARBA00023069"/>
    </source>
</evidence>
<dbReference type="GO" id="GO:0020002">
    <property type="term" value="C:host cell plasma membrane"/>
    <property type="evidence" value="ECO:0007669"/>
    <property type="project" value="UniProtKB-SubCell"/>
</dbReference>
<dbReference type="AlphaFoldDB" id="Q22C77"/>
<comment type="catalytic activity">
    <reaction evidence="24">
        <text>L-threonyl-[protein] + ATP = O-phospho-L-threonyl-[protein] + ADP + H(+)</text>
        <dbReference type="Rhea" id="RHEA:46608"/>
        <dbReference type="Rhea" id="RHEA-COMP:11060"/>
        <dbReference type="Rhea" id="RHEA-COMP:11605"/>
        <dbReference type="ChEBI" id="CHEBI:15378"/>
        <dbReference type="ChEBI" id="CHEBI:30013"/>
        <dbReference type="ChEBI" id="CHEBI:30616"/>
        <dbReference type="ChEBI" id="CHEBI:61977"/>
        <dbReference type="ChEBI" id="CHEBI:456216"/>
        <dbReference type="EC" id="2.7.11.1"/>
    </reaction>
</comment>
<evidence type="ECO:0000256" key="18">
    <source>
        <dbReference type="ARBA" id="ARBA00022870"/>
    </source>
</evidence>
<evidence type="ECO:0000256" key="17">
    <source>
        <dbReference type="ARBA" id="ARBA00022846"/>
    </source>
</evidence>
<dbReference type="OMA" id="MGNDEVH"/>
<evidence type="ECO:0000256" key="26">
    <source>
        <dbReference type="ARBA" id="ARBA00060437"/>
    </source>
</evidence>
<evidence type="ECO:0000256" key="8">
    <source>
        <dbReference type="ARBA" id="ARBA00022527"/>
    </source>
</evidence>
<keyword evidence="33" id="KW-1185">Reference proteome</keyword>
<evidence type="ECO:0000259" key="30">
    <source>
        <dbReference type="PROSITE" id="PS50011"/>
    </source>
</evidence>
<keyword evidence="22" id="KW-0449">Lipoprotein</keyword>
<feature type="domain" description="EF-hand" evidence="31">
    <location>
        <begin position="486"/>
        <end position="521"/>
    </location>
</feature>
<evidence type="ECO:0000256" key="3">
    <source>
        <dbReference type="ARBA" id="ARBA00004342"/>
    </source>
</evidence>
<name>Q22C77_TETTS</name>
<comment type="subcellular location">
    <subcellularLocation>
        <location evidence="3">Cell membrane</location>
        <topology evidence="3">Lipid-anchor</topology>
        <orientation evidence="3">Cytoplasmic side</orientation>
    </subcellularLocation>
    <subcellularLocation>
        <location evidence="2">Cell projection</location>
        <location evidence="2">Cilium</location>
        <location evidence="2">Flagellum</location>
    </subcellularLocation>
    <subcellularLocation>
        <location evidence="4">Host cell membrane</location>
        <topology evidence="4">Lipid-anchor</topology>
    </subcellularLocation>
    <subcellularLocation>
        <location evidence="26">Parasitophorous vacuole membrane</location>
        <topology evidence="26">Lipid-anchor</topology>
    </subcellularLocation>
</comment>
<dbReference type="GO" id="GO:0005886">
    <property type="term" value="C:plasma membrane"/>
    <property type="evidence" value="ECO:0007669"/>
    <property type="project" value="UniProtKB-SubCell"/>
</dbReference>
<dbReference type="OrthoDB" id="40902at2759"/>
<evidence type="ECO:0000256" key="21">
    <source>
        <dbReference type="ARBA" id="ARBA00023273"/>
    </source>
</evidence>
<organism evidence="32 33">
    <name type="scientific">Tetrahymena thermophila (strain SB210)</name>
    <dbReference type="NCBI Taxonomy" id="312017"/>
    <lineage>
        <taxon>Eukaryota</taxon>
        <taxon>Sar</taxon>
        <taxon>Alveolata</taxon>
        <taxon>Ciliophora</taxon>
        <taxon>Intramacronucleata</taxon>
        <taxon>Oligohymenophorea</taxon>
        <taxon>Hymenostomatida</taxon>
        <taxon>Tetrahymenina</taxon>
        <taxon>Tetrahymenidae</taxon>
        <taxon>Tetrahymena</taxon>
    </lineage>
</organism>
<evidence type="ECO:0000256" key="11">
    <source>
        <dbReference type="ARBA" id="ARBA00022723"/>
    </source>
</evidence>
<dbReference type="FunFam" id="1.10.510.10:FF:000398">
    <property type="entry name" value="Calcium-dependent protein kinase 1"/>
    <property type="match status" value="1"/>
</dbReference>
<evidence type="ECO:0000256" key="22">
    <source>
        <dbReference type="ARBA" id="ARBA00023288"/>
    </source>
</evidence>
<keyword evidence="20" id="KW-0564">Palmitate</keyword>
<dbReference type="SUPFAM" id="SSF47473">
    <property type="entry name" value="EF-hand"/>
    <property type="match status" value="1"/>
</dbReference>
<evidence type="ECO:0000256" key="15">
    <source>
        <dbReference type="ARBA" id="ARBA00022837"/>
    </source>
</evidence>
<evidence type="ECO:0000256" key="12">
    <source>
        <dbReference type="ARBA" id="ARBA00022737"/>
    </source>
</evidence>
<evidence type="ECO:0000313" key="32">
    <source>
        <dbReference type="EMBL" id="EAR82879.1"/>
    </source>
</evidence>
<evidence type="ECO:0000259" key="31">
    <source>
        <dbReference type="PROSITE" id="PS50222"/>
    </source>
</evidence>
<evidence type="ECO:0000256" key="24">
    <source>
        <dbReference type="ARBA" id="ARBA00047899"/>
    </source>
</evidence>
<comment type="catalytic activity">
    <reaction evidence="25">
        <text>L-seryl-[protein] + ATP = O-phospho-L-seryl-[protein] + ADP + H(+)</text>
        <dbReference type="Rhea" id="RHEA:17989"/>
        <dbReference type="Rhea" id="RHEA-COMP:9863"/>
        <dbReference type="Rhea" id="RHEA-COMP:11604"/>
        <dbReference type="ChEBI" id="CHEBI:15378"/>
        <dbReference type="ChEBI" id="CHEBI:29999"/>
        <dbReference type="ChEBI" id="CHEBI:30616"/>
        <dbReference type="ChEBI" id="CHEBI:83421"/>
        <dbReference type="ChEBI" id="CHEBI:456216"/>
        <dbReference type="EC" id="2.7.11.1"/>
    </reaction>
</comment>
<protein>
    <recommendedName>
        <fullName evidence="27">Calcium-dependent protein kinase 1</fullName>
        <ecNumber evidence="5">2.7.11.1</ecNumber>
    </recommendedName>
</protein>
<dbReference type="Gene3D" id="1.10.238.10">
    <property type="entry name" value="EF-hand"/>
    <property type="match status" value="2"/>
</dbReference>
<dbReference type="GO" id="GO:0005509">
    <property type="term" value="F:calcium ion binding"/>
    <property type="evidence" value="ECO:0007669"/>
    <property type="project" value="InterPro"/>
</dbReference>
<keyword evidence="15" id="KW-0106">Calcium</keyword>
<dbReference type="EMBL" id="GG662480">
    <property type="protein sequence ID" value="EAR82879.1"/>
    <property type="molecule type" value="Genomic_DNA"/>
</dbReference>
<evidence type="ECO:0000256" key="7">
    <source>
        <dbReference type="ARBA" id="ARBA00022511"/>
    </source>
</evidence>
<dbReference type="PROSITE" id="PS00107">
    <property type="entry name" value="PROTEIN_KINASE_ATP"/>
    <property type="match status" value="1"/>
</dbReference>
<dbReference type="Pfam" id="PF00069">
    <property type="entry name" value="Pkinase"/>
    <property type="match status" value="1"/>
</dbReference>
<dbReference type="PROSITE" id="PS50011">
    <property type="entry name" value="PROTEIN_KINASE_DOM"/>
    <property type="match status" value="1"/>
</dbReference>
<keyword evidence="21" id="KW-0966">Cell projection</keyword>
<keyword evidence="14 32" id="KW-0418">Kinase</keyword>
<dbReference type="KEGG" id="tet:TTHERM_01075630"/>
<dbReference type="PROSITE" id="PS00018">
    <property type="entry name" value="EF_HAND_1"/>
    <property type="match status" value="3"/>
</dbReference>
<evidence type="ECO:0000256" key="2">
    <source>
        <dbReference type="ARBA" id="ARBA00004230"/>
    </source>
</evidence>
<evidence type="ECO:0000256" key="13">
    <source>
        <dbReference type="ARBA" id="ARBA00022741"/>
    </source>
</evidence>
<dbReference type="RefSeq" id="XP_001030542.1">
    <property type="nucleotide sequence ID" value="XM_001030542.3"/>
</dbReference>
<dbReference type="Proteomes" id="UP000009168">
    <property type="component" value="Unassembled WGS sequence"/>
</dbReference>
<dbReference type="FunCoup" id="Q22C77">
    <property type="interactions" value="8"/>
</dbReference>
<evidence type="ECO:0000313" key="33">
    <source>
        <dbReference type="Proteomes" id="UP000009168"/>
    </source>
</evidence>
<dbReference type="InterPro" id="IPR011009">
    <property type="entry name" value="Kinase-like_dom_sf"/>
</dbReference>
<dbReference type="InterPro" id="IPR018247">
    <property type="entry name" value="EF_Hand_1_Ca_BS"/>
</dbReference>
<feature type="binding site" evidence="28">
    <location>
        <position position="106"/>
    </location>
    <ligand>
        <name>ATP</name>
        <dbReference type="ChEBI" id="CHEBI:30616"/>
    </ligand>
</feature>
<dbReference type="FunFam" id="3.30.200.20:FF:000315">
    <property type="entry name" value="Calcium-dependent protein kinase 3"/>
    <property type="match status" value="1"/>
</dbReference>
<dbReference type="GO" id="GO:0031514">
    <property type="term" value="C:motile cilium"/>
    <property type="evidence" value="ECO:0007669"/>
    <property type="project" value="UniProtKB-SubCell"/>
</dbReference>
<keyword evidence="10" id="KW-0519">Myristate</keyword>
<dbReference type="Pfam" id="PF13499">
    <property type="entry name" value="EF-hand_7"/>
    <property type="match status" value="2"/>
</dbReference>
<evidence type="ECO:0000256" key="14">
    <source>
        <dbReference type="ARBA" id="ARBA00022777"/>
    </source>
</evidence>
<dbReference type="FunFam" id="1.10.238.10:FF:000199">
    <property type="entry name" value="Uncharacterized protein"/>
    <property type="match status" value="1"/>
</dbReference>
<keyword evidence="17" id="KW-0282">Flagellum</keyword>
<accession>Q22C77</accession>
<feature type="domain" description="EF-hand" evidence="31">
    <location>
        <begin position="379"/>
        <end position="414"/>
    </location>
</feature>
<keyword evidence="11" id="KW-0479">Metal-binding</keyword>
<keyword evidence="9" id="KW-0808">Transferase</keyword>
<evidence type="ECO:0000256" key="16">
    <source>
        <dbReference type="ARBA" id="ARBA00022840"/>
    </source>
</evidence>
<feature type="domain" description="Protein kinase" evidence="30">
    <location>
        <begin position="77"/>
        <end position="333"/>
    </location>
</feature>
<evidence type="ECO:0000256" key="29">
    <source>
        <dbReference type="SAM" id="MobiDB-lite"/>
    </source>
</evidence>
<dbReference type="SUPFAM" id="SSF56112">
    <property type="entry name" value="Protein kinase-like (PK-like)"/>
    <property type="match status" value="1"/>
</dbReference>
<dbReference type="InterPro" id="IPR050205">
    <property type="entry name" value="CDPK_Ser/Thr_kinases"/>
</dbReference>